<sequence length="153" mass="16832">MAAALALVAGVLSGRCCPSGARFRNIKKKITDRCFHHSECYSGCCLMDLDSGGAFCAPRARITMICLPQWLELFKGRDCIIFIYEAPTPSLVSAHNQGSYQHHLPLPDGLDVHIQGLDVFPPVPYDLEEDAGWSLLPWGRRPWVAPTCSKSSS</sequence>
<organism evidence="1 2">
    <name type="scientific">Pan paniscus</name>
    <name type="common">Pygmy chimpanzee</name>
    <name type="synonym">Bonobo</name>
    <dbReference type="NCBI Taxonomy" id="9597"/>
    <lineage>
        <taxon>Eukaryota</taxon>
        <taxon>Metazoa</taxon>
        <taxon>Chordata</taxon>
        <taxon>Craniata</taxon>
        <taxon>Vertebrata</taxon>
        <taxon>Euteleostomi</taxon>
        <taxon>Mammalia</taxon>
        <taxon>Eutheria</taxon>
        <taxon>Euarchontoglires</taxon>
        <taxon>Primates</taxon>
        <taxon>Haplorrhini</taxon>
        <taxon>Catarrhini</taxon>
        <taxon>Hominidae</taxon>
        <taxon>Pan</taxon>
    </lineage>
</organism>
<reference evidence="1" key="2">
    <citation type="submission" date="2025-08" db="UniProtKB">
        <authorList>
            <consortium name="Ensembl"/>
        </authorList>
    </citation>
    <scope>IDENTIFICATION</scope>
</reference>
<dbReference type="EMBL" id="AJFE02064616">
    <property type="status" value="NOT_ANNOTATED_CDS"/>
    <property type="molecule type" value="Genomic_DNA"/>
</dbReference>
<dbReference type="AlphaFoldDB" id="A0A2R9AMU1"/>
<evidence type="ECO:0000313" key="1">
    <source>
        <dbReference type="Ensembl" id="ENSPPAP00000017010.1"/>
    </source>
</evidence>
<name>A0A2R9AMU1_PANPA</name>
<keyword evidence="2" id="KW-1185">Reference proteome</keyword>
<evidence type="ECO:0008006" key="3">
    <source>
        <dbReference type="Google" id="ProtNLM"/>
    </source>
</evidence>
<accession>A0A2R9AMU1</accession>
<dbReference type="GeneTree" id="ENSGT00390000011494"/>
<evidence type="ECO:0000313" key="2">
    <source>
        <dbReference type="Proteomes" id="UP000240080"/>
    </source>
</evidence>
<dbReference type="STRING" id="9597.ENSPPAP00000017010"/>
<dbReference type="Ensembl" id="ENSPPAT00000039709.1">
    <property type="protein sequence ID" value="ENSPPAP00000017010.1"/>
    <property type="gene ID" value="ENSPPAG00000031587.1"/>
</dbReference>
<reference evidence="1 2" key="1">
    <citation type="journal article" date="2012" name="Nature">
        <title>The bonobo genome compared with the chimpanzee and human genomes.</title>
        <authorList>
            <person name="Prufer K."/>
            <person name="Munch K."/>
            <person name="Hellmann I."/>
            <person name="Akagi K."/>
            <person name="Miller J.R."/>
            <person name="Walenz B."/>
            <person name="Koren S."/>
            <person name="Sutton G."/>
            <person name="Kodira C."/>
            <person name="Winer R."/>
            <person name="Knight J.R."/>
            <person name="Mullikin J.C."/>
            <person name="Meader S.J."/>
            <person name="Ponting C.P."/>
            <person name="Lunter G."/>
            <person name="Higashino S."/>
            <person name="Hobolth A."/>
            <person name="Dutheil J."/>
            <person name="Karakoc E."/>
            <person name="Alkan C."/>
            <person name="Sajjadian S."/>
            <person name="Catacchio C.R."/>
            <person name="Ventura M."/>
            <person name="Marques-Bonet T."/>
            <person name="Eichler E.E."/>
            <person name="Andre C."/>
            <person name="Atencia R."/>
            <person name="Mugisha L."/>
            <person name="Junhold J."/>
            <person name="Patterson N."/>
            <person name="Siebauer M."/>
            <person name="Good J.M."/>
            <person name="Fischer A."/>
            <person name="Ptak S.E."/>
            <person name="Lachmann M."/>
            <person name="Symer D.E."/>
            <person name="Mailund T."/>
            <person name="Schierup M.H."/>
            <person name="Andres A.M."/>
            <person name="Kelso J."/>
            <person name="Paabo S."/>
        </authorList>
    </citation>
    <scope>NUCLEOTIDE SEQUENCE [LARGE SCALE GENOMIC DNA]</scope>
</reference>
<dbReference type="Gene3D" id="2.10.80.10">
    <property type="entry name" value="Lipase, subunit A"/>
    <property type="match status" value="1"/>
</dbReference>
<reference evidence="1" key="3">
    <citation type="submission" date="2025-09" db="UniProtKB">
        <authorList>
            <consortium name="Ensembl"/>
        </authorList>
    </citation>
    <scope>IDENTIFICATION</scope>
</reference>
<dbReference type="Proteomes" id="UP000240080">
    <property type="component" value="Chromosome 6"/>
</dbReference>
<proteinExistence type="predicted"/>
<dbReference type="Bgee" id="ENSPPAG00000031587">
    <property type="expression patterns" value="Expressed in adult mammalian kidney and 1 other cell type or tissue"/>
</dbReference>
<protein>
    <recommendedName>
        <fullName evidence="3">Colipase like 2</fullName>
    </recommendedName>
</protein>